<evidence type="ECO:0000313" key="3">
    <source>
        <dbReference type="EMBL" id="TKC95889.1"/>
    </source>
</evidence>
<protein>
    <submittedName>
        <fullName evidence="3">Alpha/beta fold hydrolase</fullName>
    </submittedName>
</protein>
<gene>
    <name evidence="3" type="ORF">E8A74_46180</name>
</gene>
<dbReference type="InterPro" id="IPR000073">
    <property type="entry name" value="AB_hydrolase_1"/>
</dbReference>
<organism evidence="3 4">
    <name type="scientific">Polyangium fumosum</name>
    <dbReference type="NCBI Taxonomy" id="889272"/>
    <lineage>
        <taxon>Bacteria</taxon>
        <taxon>Pseudomonadati</taxon>
        <taxon>Myxococcota</taxon>
        <taxon>Polyangia</taxon>
        <taxon>Polyangiales</taxon>
        <taxon>Polyangiaceae</taxon>
        <taxon>Polyangium</taxon>
    </lineage>
</organism>
<dbReference type="PRINTS" id="PR00412">
    <property type="entry name" value="EPOXHYDRLASE"/>
</dbReference>
<dbReference type="InterPro" id="IPR000639">
    <property type="entry name" value="Epox_hydrolase-like"/>
</dbReference>
<accession>A0A4U1IP12</accession>
<keyword evidence="1 3" id="KW-0378">Hydrolase</keyword>
<dbReference type="SUPFAM" id="SSF53474">
    <property type="entry name" value="alpha/beta-Hydrolases"/>
    <property type="match status" value="1"/>
</dbReference>
<dbReference type="OrthoDB" id="9804723at2"/>
<proteinExistence type="predicted"/>
<dbReference type="PANTHER" id="PTHR42977:SF3">
    <property type="entry name" value="AB HYDROLASE-1 DOMAIN-CONTAINING PROTEIN"/>
    <property type="match status" value="1"/>
</dbReference>
<dbReference type="Pfam" id="PF00561">
    <property type="entry name" value="Abhydrolase_1"/>
    <property type="match status" value="1"/>
</dbReference>
<dbReference type="InterPro" id="IPR051340">
    <property type="entry name" value="Haloalkane_dehalogenase"/>
</dbReference>
<evidence type="ECO:0000259" key="2">
    <source>
        <dbReference type="Pfam" id="PF00561"/>
    </source>
</evidence>
<dbReference type="PRINTS" id="PR00111">
    <property type="entry name" value="ABHYDROLASE"/>
</dbReference>
<dbReference type="Proteomes" id="UP000309215">
    <property type="component" value="Unassembled WGS sequence"/>
</dbReference>
<dbReference type="Gene3D" id="3.40.50.1820">
    <property type="entry name" value="alpha/beta hydrolase"/>
    <property type="match status" value="1"/>
</dbReference>
<comment type="caution">
    <text evidence="3">The sequence shown here is derived from an EMBL/GenBank/DDBJ whole genome shotgun (WGS) entry which is preliminary data.</text>
</comment>
<dbReference type="PANTHER" id="PTHR42977">
    <property type="entry name" value="HYDROLASE-RELATED"/>
    <property type="match status" value="1"/>
</dbReference>
<feature type="domain" description="AB hydrolase-1" evidence="2">
    <location>
        <begin position="50"/>
        <end position="286"/>
    </location>
</feature>
<dbReference type="InterPro" id="IPR029058">
    <property type="entry name" value="AB_hydrolase_fold"/>
</dbReference>
<sequence>MPFAPPPPLPGFLAADMPLRRRAYRLEHTDDAGKLVHFVDHGPERARPALFVHGNPTWSFLWRKVIAGLPELRCIAPDLLGFGLSDRLARLEDHSVERHAAAVAELVTALDLSDLVLVGQDWGGPIGVLASSLVPDRIAAVVLANTSILAPARPRGTLFHRFARVPVVSDVVFRGLGFPQNLLAIAQGDRHSIRGTTARAYTYPLRSLADRIGPLALARMVPDSPEHPSLPALQRVEAWIRDFSGPVALVWGERDPILGKALARHQRVLPRASVTTTQAGHFLQEEVPDEIAAAVEDVIERIKRR</sequence>
<evidence type="ECO:0000313" key="4">
    <source>
        <dbReference type="Proteomes" id="UP000309215"/>
    </source>
</evidence>
<dbReference type="EMBL" id="SSMQ01000091">
    <property type="protein sequence ID" value="TKC95889.1"/>
    <property type="molecule type" value="Genomic_DNA"/>
</dbReference>
<reference evidence="3 4" key="1">
    <citation type="submission" date="2019-04" db="EMBL/GenBank/DDBJ databases">
        <authorList>
            <person name="Li Y."/>
            <person name="Wang J."/>
        </authorList>
    </citation>
    <scope>NUCLEOTIDE SEQUENCE [LARGE SCALE GENOMIC DNA]</scope>
    <source>
        <strain evidence="3 4">DSM 14668</strain>
    </source>
</reference>
<name>A0A4U1IP12_9BACT</name>
<dbReference type="RefSeq" id="WP_136935566.1">
    <property type="nucleotide sequence ID" value="NZ_SSMQ01000091.1"/>
</dbReference>
<evidence type="ECO:0000256" key="1">
    <source>
        <dbReference type="ARBA" id="ARBA00022801"/>
    </source>
</evidence>
<keyword evidence="4" id="KW-1185">Reference proteome</keyword>
<dbReference type="GO" id="GO:0004301">
    <property type="term" value="F:epoxide hydrolase activity"/>
    <property type="evidence" value="ECO:0007669"/>
    <property type="project" value="TreeGrafter"/>
</dbReference>
<dbReference type="AlphaFoldDB" id="A0A4U1IP12"/>